<feature type="domain" description="MobA-like NTP transferase" evidence="3">
    <location>
        <begin position="11"/>
        <end position="95"/>
    </location>
</feature>
<name>A0A6I2UXE3_9FIRM</name>
<dbReference type="PIRSF" id="PIRSF037382">
    <property type="entry name" value="CCT_LicC"/>
    <property type="match status" value="1"/>
</dbReference>
<proteinExistence type="predicted"/>
<organism evidence="4 5">
    <name type="scientific">Selenomonas montiformis</name>
    <dbReference type="NCBI Taxonomy" id="2652285"/>
    <lineage>
        <taxon>Bacteria</taxon>
        <taxon>Bacillati</taxon>
        <taxon>Bacillota</taxon>
        <taxon>Negativicutes</taxon>
        <taxon>Selenomonadales</taxon>
        <taxon>Selenomonadaceae</taxon>
        <taxon>Selenomonas</taxon>
    </lineage>
</organism>
<dbReference type="SUPFAM" id="SSF53448">
    <property type="entry name" value="Nucleotide-diphospho-sugar transferases"/>
    <property type="match status" value="1"/>
</dbReference>
<evidence type="ECO:0000313" key="5">
    <source>
        <dbReference type="Proteomes" id="UP000430222"/>
    </source>
</evidence>
<sequence>MVLEPYRVHNAVVMAAGMSTRFVPFSAVKPKALAEVRGEILIERQIRQLQAAGIKDIYLVVGYKREQLMYLAEKFGVHIVVNADYDRYNNMATLMCVRSVLSNSYICSSDNYFTENPFEPYVYRPYYAAVYAEGPTNEYCLSYDEHERITAVKVGGKDAWYMLGHVYFDAEFSRKFVPILQASYENPDERAYLWEDLYCRHLDELTLYIRRYSAGVIHEFDSLQELAMFDPWSSSLRVEVDSKMD</sequence>
<evidence type="ECO:0000313" key="4">
    <source>
        <dbReference type="EMBL" id="MSV25049.1"/>
    </source>
</evidence>
<evidence type="ECO:0000256" key="1">
    <source>
        <dbReference type="ARBA" id="ARBA00022679"/>
    </source>
</evidence>
<protein>
    <submittedName>
        <fullName evidence="4">NTP transferase domain-containing protein</fullName>
    </submittedName>
</protein>
<reference evidence="4 5" key="1">
    <citation type="submission" date="2019-08" db="EMBL/GenBank/DDBJ databases">
        <title>In-depth cultivation of the pig gut microbiome towards novel bacterial diversity and tailored functional studies.</title>
        <authorList>
            <person name="Wylensek D."/>
            <person name="Hitch T.C.A."/>
            <person name="Clavel T."/>
        </authorList>
    </citation>
    <scope>NUCLEOTIDE SEQUENCE [LARGE SCALE GENOMIC DNA]</scope>
    <source>
        <strain evidence="5">WCA-380-WT-3B3</strain>
    </source>
</reference>
<dbReference type="GO" id="GO:0016779">
    <property type="term" value="F:nucleotidyltransferase activity"/>
    <property type="evidence" value="ECO:0007669"/>
    <property type="project" value="UniProtKB-KW"/>
</dbReference>
<evidence type="ECO:0000256" key="2">
    <source>
        <dbReference type="ARBA" id="ARBA00022695"/>
    </source>
</evidence>
<dbReference type="PANTHER" id="PTHR43584:SF5">
    <property type="entry name" value="PROTEIN LICC"/>
    <property type="match status" value="1"/>
</dbReference>
<dbReference type="InterPro" id="IPR029044">
    <property type="entry name" value="Nucleotide-diphossugar_trans"/>
</dbReference>
<keyword evidence="1 4" id="KW-0808">Transferase</keyword>
<dbReference type="InterPro" id="IPR017189">
    <property type="entry name" value="CTP-phospocholine_CTT"/>
</dbReference>
<accession>A0A6I2UXE3</accession>
<dbReference type="Gene3D" id="3.90.550.10">
    <property type="entry name" value="Spore Coat Polysaccharide Biosynthesis Protein SpsA, Chain A"/>
    <property type="match status" value="1"/>
</dbReference>
<gene>
    <name evidence="4" type="ORF">FYJ78_07605</name>
</gene>
<comment type="caution">
    <text evidence="4">The sequence shown here is derived from an EMBL/GenBank/DDBJ whole genome shotgun (WGS) entry which is preliminary data.</text>
</comment>
<dbReference type="AlphaFoldDB" id="A0A6I2UXE3"/>
<dbReference type="Pfam" id="PF12804">
    <property type="entry name" value="NTP_transf_3"/>
    <property type="match status" value="1"/>
</dbReference>
<keyword evidence="2" id="KW-0548">Nucleotidyltransferase</keyword>
<evidence type="ECO:0000259" key="3">
    <source>
        <dbReference type="Pfam" id="PF12804"/>
    </source>
</evidence>
<dbReference type="Proteomes" id="UP000430222">
    <property type="component" value="Unassembled WGS sequence"/>
</dbReference>
<keyword evidence="5" id="KW-1185">Reference proteome</keyword>
<dbReference type="PANTHER" id="PTHR43584">
    <property type="entry name" value="NUCLEOTIDYL TRANSFERASE"/>
    <property type="match status" value="1"/>
</dbReference>
<dbReference type="InterPro" id="IPR050065">
    <property type="entry name" value="GlmU-like"/>
</dbReference>
<dbReference type="CDD" id="cd02523">
    <property type="entry name" value="PC_cytidylyltransferase"/>
    <property type="match status" value="1"/>
</dbReference>
<dbReference type="EMBL" id="VUNL01000007">
    <property type="protein sequence ID" value="MSV25049.1"/>
    <property type="molecule type" value="Genomic_DNA"/>
</dbReference>
<dbReference type="InterPro" id="IPR025877">
    <property type="entry name" value="MobA-like_NTP_Trfase"/>
</dbReference>